<sequence length="2390" mass="262079">MSTPGKKPSGGRPNPRRLFSLDNLKKKRTSSESDSASVTSDASHWRKQSNASSNLLTLAEKIEDGIDPFANAESEAWTEKGVVQSPEDEEPPTSSEITPKASVLNARGKVPPQLDLGTNGLSTPSIDSNVPPSPSRRRWNTIRSVVVSSTSSVRSTSPPPLPTPPPEGTQVPSVPSTPRPSTPRGYRFGPKKSMRQVVDQVRDVTHDETRRLTEEIRKACLAVRFGEVPTRTKAEPVTQNTIGSTLHLPFLATAGSSVMTAGGVVMGHARQATGGGLMGHARQATGGGLKRPASVMSLGAASRAAPTVTHIARALTSSTSENRPRTLPCETQVLAALLVPFLGPHANPQIGTEQNLAAETYEYVIRTWKPASNEAELDRCIWCCKAASVHSSSRGRILGTLSALLFSREKTFSVETPAIMQTLLQTLFSLLAVCRSSSDTVSEAETVAEYIARVKDGQAGTPLPPALEKEFGVRYKSDNDKMIREILVADSVIGCLEVGSVAARRWALHRLLEAYWVSVDSPTALTPLTTTMNWRKLTSFINASISLLSSSLPDARTAVEDADTIFHLLRTRILPEVETMKDDAFAAVGDVRSNIVRLVLELLCVRGCAERDYLIVYFCHWFQEGALWKQSVEKSLRDFTASTEWPIFLRLLPTLIEELPEEIRLSIISLLLPPLTDRLTEDPPELPCAPLSDFLESVALTCPKAFFKPVFTCAASMKDLTIANQLCALYSVARFYPGLWTHDPEMMSVALMTDPTARTASTVSDDGPRKGQARYGQLVLTVELIQHLREVRHLRDPAVLAFTVKFAMRLEARIGMLIANMEQHTLIPASTRLIFCALFRECRLITRTLKPASWLPSVVDWTASYSFRRVDDPDEEMDDEEVYATLRKIEALYEQAKSGIGGGGKRRTTMVGATPTERQSSNKRTSKAGVEDASKEVFSDRLTTLRGLMDKQKSTGLALLVTISGLLTPNDYLRLAPILWYRHLDDHATHIVAPTCFLIMQCAEKIPEEFTGLINDDLKNEDATIRRRALERIATISSWRFQLLSQEVILDRTYRRPFKLTRPPIIFVPTDIGTSLFEMEEDPNDFKDSKGHVLPLELRRRLSEVGWAEERGEMDPKTQWIKTPVARLPTLQLDSLSSTADGDAGQPDPPSPSPSPEPSPTRSSPRDTPLGSRDSSSSIQAKAKRRPVFVATMVALFPRLSLMTKDSDFVVANTARSLILDLMRDDPTVLARSVFHNISGETGDVVSAVATLRNFLHCEFVLPPGMAHHVLNHLAGFLKASMRHTEAVDPLQAYGYSSPLIAKLVPQVSKVSMRDIRRAKVDMLFIPSGTFWWNDAAPVGPMFPRALEGPRNPFETLPPPVVWVTMVRIAQNMLMLNMLRRNAQDVKVVRKNLTALVLPLMYDASHGESIPLSAYIPTKKSTRPPSNPALTALSLTLVRSHLLLLHQVFRATSRHLNDREELGLLLDGLNRILLAHGDDVGVVAQAMLNYLVASTRFRRLFTSGGGYTLFMPAVIKVYCDAESHPTIRSIIEFAVNRFFALHQESFVFQTCDIMSNVIALPGADGPVMCFNIFTLFAMLKSNPPSQNAEVAALSALTKVEEQEAIMVTIAERVPQAFLASVHRNAQGKNQVTVDVPDEFDSKRLGLDDLVRLFLTVIAHNPTILRAQQFLRFLLFLTPHLYHASASTRTVLRDGITALGGILLNKGVTKAKEGNSHVDELDPNTVSQSGLTQASMSHSSLPSDLLVMRVDYLSVVVGFTRAGGHLSSLASQRVLEIVKMILKDSRASVPRVATFLADYVRAVLIRPTHPQLKETVTLLADLAPIVSSYSSEVDFSGVFDVVAALASDTVFANQPAFARVVVSQYCAAGLEACEVAASAGLLFHLAIRGSVLNLLDRALLVVGADVVAELEKRDPTYEFLSGVILPLVLRMKTALELASDSQWAEKWRRDVYSKAWMRLLVYVLSVIQRSEFARSDTSKTSIPGVERRKSTDSRTTSSTLDPKPALGLVIALQILKVIMTRAEHDISVALPGIWGQIGAILREALADGDASFVVPSHGGYSEPPSPTHSPKATQFNIPDENPFLTPSLTPSLAAQRTQKRPRILDYMTWSLIEWLCLRRNPLALQMRIFMQEKVAALHQELSASGGAASGATSPGYFVSSRPRSRPVSNIFSKPRRSFLGAADSAASTPRSSTLFTNSVSLPTFDDFGMQSSTPRKTLMDDGGMRQAGYALMPSPLTPSRRAARDSGPKIVHLGPVRPLSPVGDFGGRRSTSPSGRRSALGASRSALGLAREIIVESPILVRTTYRRVRVAQAMLGYPALPLATVSSMDSSMDDGSAPEGLVRAWSRAEALEALIQETKDLIDEWREDGDLDGGEDSGIMVDMEEPFGGQS</sequence>
<feature type="region of interest" description="Disordered" evidence="1">
    <location>
        <begin position="1136"/>
        <end position="1181"/>
    </location>
</feature>
<feature type="domain" description="Protein UNC80 C-terminal" evidence="3">
    <location>
        <begin position="1443"/>
        <end position="1581"/>
    </location>
</feature>
<reference evidence="4 5" key="1">
    <citation type="submission" date="2016-10" db="EMBL/GenBank/DDBJ databases">
        <title>Genome sequence of the basidiomycete white-rot fungus Trametes pubescens.</title>
        <authorList>
            <person name="Makela M.R."/>
            <person name="Granchi Z."/>
            <person name="Peng M."/>
            <person name="De Vries R.P."/>
            <person name="Grigoriev I."/>
            <person name="Riley R."/>
            <person name="Hilden K."/>
        </authorList>
    </citation>
    <scope>NUCLEOTIDE SEQUENCE [LARGE SCALE GENOMIC DNA]</scope>
    <source>
        <strain evidence="4 5">FBCC735</strain>
    </source>
</reference>
<keyword evidence="5" id="KW-1185">Reference proteome</keyword>
<name>A0A1M2VMS9_TRAPU</name>
<proteinExistence type="predicted"/>
<feature type="region of interest" description="Disordered" evidence="1">
    <location>
        <begin position="2231"/>
        <end position="2279"/>
    </location>
</feature>
<feature type="compositionally biased region" description="Polar residues" evidence="1">
    <location>
        <begin position="119"/>
        <end position="130"/>
    </location>
</feature>
<feature type="region of interest" description="Disordered" evidence="1">
    <location>
        <begin position="1"/>
        <end position="53"/>
    </location>
</feature>
<feature type="compositionally biased region" description="Pro residues" evidence="1">
    <location>
        <begin position="1147"/>
        <end position="1159"/>
    </location>
</feature>
<dbReference type="GO" id="GO:0055080">
    <property type="term" value="P:monoatomic cation homeostasis"/>
    <property type="evidence" value="ECO:0007669"/>
    <property type="project" value="TreeGrafter"/>
</dbReference>
<dbReference type="Proteomes" id="UP000184267">
    <property type="component" value="Unassembled WGS sequence"/>
</dbReference>
<evidence type="ECO:0000313" key="4">
    <source>
        <dbReference type="EMBL" id="OJT08842.1"/>
    </source>
</evidence>
<dbReference type="GO" id="GO:0005261">
    <property type="term" value="F:monoatomic cation channel activity"/>
    <property type="evidence" value="ECO:0007669"/>
    <property type="project" value="TreeGrafter"/>
</dbReference>
<dbReference type="OrthoDB" id="5584001at2759"/>
<evidence type="ECO:0000259" key="2">
    <source>
        <dbReference type="Pfam" id="PF19424"/>
    </source>
</evidence>
<dbReference type="PANTHER" id="PTHR31781:SF1">
    <property type="entry name" value="PROTEIN UNC-80 HOMOLOG"/>
    <property type="match status" value="1"/>
</dbReference>
<feature type="region of interest" description="Disordered" evidence="1">
    <location>
        <begin position="1977"/>
        <end position="1999"/>
    </location>
</feature>
<dbReference type="GO" id="GO:0034703">
    <property type="term" value="C:cation channel complex"/>
    <property type="evidence" value="ECO:0007669"/>
    <property type="project" value="TreeGrafter"/>
</dbReference>
<evidence type="ECO:0000256" key="1">
    <source>
        <dbReference type="SAM" id="MobiDB-lite"/>
    </source>
</evidence>
<organism evidence="4 5">
    <name type="scientific">Trametes pubescens</name>
    <name type="common">White-rot fungus</name>
    <dbReference type="NCBI Taxonomy" id="154538"/>
    <lineage>
        <taxon>Eukaryota</taxon>
        <taxon>Fungi</taxon>
        <taxon>Dikarya</taxon>
        <taxon>Basidiomycota</taxon>
        <taxon>Agaricomycotina</taxon>
        <taxon>Agaricomycetes</taxon>
        <taxon>Polyporales</taxon>
        <taxon>Polyporaceae</taxon>
        <taxon>Trametes</taxon>
    </lineage>
</organism>
<feature type="region of interest" description="Disordered" evidence="1">
    <location>
        <begin position="2367"/>
        <end position="2390"/>
    </location>
</feature>
<dbReference type="InterPro" id="IPR045852">
    <property type="entry name" value="UNC80_central"/>
</dbReference>
<feature type="compositionally biased region" description="Low complexity" evidence="1">
    <location>
        <begin position="32"/>
        <end position="42"/>
    </location>
</feature>
<feature type="region of interest" description="Disordered" evidence="1">
    <location>
        <begin position="899"/>
        <end position="932"/>
    </location>
</feature>
<dbReference type="Pfam" id="PF19424">
    <property type="entry name" value="UNC80"/>
    <property type="match status" value="1"/>
</dbReference>
<dbReference type="STRING" id="154538.A0A1M2VMS9"/>
<evidence type="ECO:0000259" key="3">
    <source>
        <dbReference type="Pfam" id="PF20262"/>
    </source>
</evidence>
<dbReference type="OMA" id="YAMTACQ"/>
<feature type="compositionally biased region" description="Low complexity" evidence="1">
    <location>
        <begin position="2267"/>
        <end position="2279"/>
    </location>
</feature>
<evidence type="ECO:0000313" key="5">
    <source>
        <dbReference type="Proteomes" id="UP000184267"/>
    </source>
</evidence>
<dbReference type="Pfam" id="PF20262">
    <property type="entry name" value="UNC80_C"/>
    <property type="match status" value="1"/>
</dbReference>
<dbReference type="EMBL" id="MNAD01001009">
    <property type="protein sequence ID" value="OJT08842.1"/>
    <property type="molecule type" value="Genomic_DNA"/>
</dbReference>
<protein>
    <submittedName>
        <fullName evidence="4">Protein unc-80-like protein</fullName>
    </submittedName>
</protein>
<feature type="compositionally biased region" description="Low complexity" evidence="1">
    <location>
        <begin position="144"/>
        <end position="156"/>
    </location>
</feature>
<feature type="domain" description="Protein UNC80 central region" evidence="2">
    <location>
        <begin position="906"/>
        <end position="1066"/>
    </location>
</feature>
<dbReference type="PANTHER" id="PTHR31781">
    <property type="entry name" value="UNC80"/>
    <property type="match status" value="1"/>
</dbReference>
<comment type="caution">
    <text evidence="4">The sequence shown here is derived from an EMBL/GenBank/DDBJ whole genome shotgun (WGS) entry which is preliminary data.</text>
</comment>
<accession>A0A1M2VMS9</accession>
<gene>
    <name evidence="4" type="ORF">TRAPUB_269</name>
</gene>
<feature type="compositionally biased region" description="Pro residues" evidence="1">
    <location>
        <begin position="157"/>
        <end position="167"/>
    </location>
</feature>
<dbReference type="InterPro" id="IPR046460">
    <property type="entry name" value="UNC80_C"/>
</dbReference>
<feature type="region of interest" description="Disordered" evidence="1">
    <location>
        <begin position="66"/>
        <end position="195"/>
    </location>
</feature>
<feature type="compositionally biased region" description="Low complexity" evidence="1">
    <location>
        <begin position="1160"/>
        <end position="1169"/>
    </location>
</feature>